<dbReference type="Gene3D" id="3.30.420.40">
    <property type="match status" value="2"/>
</dbReference>
<evidence type="ECO:0000256" key="4">
    <source>
        <dbReference type="ARBA" id="ARBA00022490"/>
    </source>
</evidence>
<keyword evidence="8" id="KW-0808">Transferase</keyword>
<organism evidence="8 9">
    <name type="scientific">Ahniella affigens</name>
    <dbReference type="NCBI Taxonomy" id="2021234"/>
    <lineage>
        <taxon>Bacteria</taxon>
        <taxon>Pseudomonadati</taxon>
        <taxon>Pseudomonadota</taxon>
        <taxon>Gammaproteobacteria</taxon>
        <taxon>Lysobacterales</taxon>
        <taxon>Rhodanobacteraceae</taxon>
        <taxon>Ahniella</taxon>
    </lineage>
</organism>
<dbReference type="CDD" id="cd24032">
    <property type="entry name" value="ASKHA_NBD_TsaB"/>
    <property type="match status" value="1"/>
</dbReference>
<dbReference type="Proteomes" id="UP000241074">
    <property type="component" value="Chromosome"/>
</dbReference>
<dbReference type="InterPro" id="IPR022496">
    <property type="entry name" value="T6A_TsaB"/>
</dbReference>
<evidence type="ECO:0000259" key="7">
    <source>
        <dbReference type="Pfam" id="PF00814"/>
    </source>
</evidence>
<dbReference type="GO" id="GO:0005829">
    <property type="term" value="C:cytosol"/>
    <property type="evidence" value="ECO:0007669"/>
    <property type="project" value="TreeGrafter"/>
</dbReference>
<evidence type="ECO:0000313" key="8">
    <source>
        <dbReference type="EMBL" id="AVQ00134.1"/>
    </source>
</evidence>
<dbReference type="SUPFAM" id="SSF53067">
    <property type="entry name" value="Actin-like ATPase domain"/>
    <property type="match status" value="2"/>
</dbReference>
<dbReference type="NCBIfam" id="TIGR03725">
    <property type="entry name" value="T6A_YeaZ"/>
    <property type="match status" value="1"/>
</dbReference>
<keyword evidence="9" id="KW-1185">Reference proteome</keyword>
<dbReference type="FunFam" id="3.30.420.40:FF:000097">
    <property type="entry name" value="tRNA threonylcarbamoyladenosine biosynthesis protein TsaB"/>
    <property type="match status" value="1"/>
</dbReference>
<dbReference type="GO" id="GO:0002949">
    <property type="term" value="P:tRNA threonylcarbamoyladenosine modification"/>
    <property type="evidence" value="ECO:0007669"/>
    <property type="project" value="InterPro"/>
</dbReference>
<dbReference type="Pfam" id="PF00814">
    <property type="entry name" value="TsaD"/>
    <property type="match status" value="1"/>
</dbReference>
<evidence type="ECO:0000256" key="5">
    <source>
        <dbReference type="ARBA" id="ARBA00022694"/>
    </source>
</evidence>
<keyword evidence="5" id="KW-0819">tRNA processing</keyword>
<dbReference type="EMBL" id="CP027860">
    <property type="protein sequence ID" value="AVQ00134.1"/>
    <property type="molecule type" value="Genomic_DNA"/>
</dbReference>
<evidence type="ECO:0000313" key="9">
    <source>
        <dbReference type="Proteomes" id="UP000241074"/>
    </source>
</evidence>
<dbReference type="GO" id="GO:0016740">
    <property type="term" value="F:transferase activity"/>
    <property type="evidence" value="ECO:0007669"/>
    <property type="project" value="UniProtKB-KW"/>
</dbReference>
<dbReference type="AlphaFoldDB" id="A0A2P1PZ64"/>
<gene>
    <name evidence="8" type="primary">tsaB</name>
    <name evidence="8" type="ORF">C7S18_15115</name>
</gene>
<reference evidence="8 9" key="1">
    <citation type="submission" date="2018-03" db="EMBL/GenBank/DDBJ databases">
        <title>Ahniella affigens gen. nov., sp. nov., a gammaproteobacterium isolated from sandy soil near a stream.</title>
        <authorList>
            <person name="Ko Y."/>
            <person name="Kim J.-H."/>
        </authorList>
    </citation>
    <scope>NUCLEOTIDE SEQUENCE [LARGE SCALE GENOMIC DNA]</scope>
    <source>
        <strain evidence="8 9">D13</strain>
    </source>
</reference>
<keyword evidence="4" id="KW-0963">Cytoplasm</keyword>
<dbReference type="InterPro" id="IPR000905">
    <property type="entry name" value="Gcp-like_dom"/>
</dbReference>
<proteinExistence type="inferred from homology"/>
<comment type="subcellular location">
    <subcellularLocation>
        <location evidence="1">Cytoplasm</location>
    </subcellularLocation>
</comment>
<evidence type="ECO:0000256" key="2">
    <source>
        <dbReference type="ARBA" id="ARBA00010493"/>
    </source>
</evidence>
<dbReference type="RefSeq" id="WP_106894052.1">
    <property type="nucleotide sequence ID" value="NZ_CP027860.1"/>
</dbReference>
<protein>
    <recommendedName>
        <fullName evidence="3">tRNA threonylcarbamoyladenosine biosynthesis protein TsaB</fullName>
    </recommendedName>
    <alternativeName>
        <fullName evidence="6">t(6)A37 threonylcarbamoyladenosine biosynthesis protein TsaB</fullName>
    </alternativeName>
</protein>
<comment type="similarity">
    <text evidence="2">Belongs to the KAE1 / TsaD family. TsaB subfamily.</text>
</comment>
<dbReference type="PANTHER" id="PTHR11735:SF11">
    <property type="entry name" value="TRNA THREONYLCARBAMOYLADENOSINE BIOSYNTHESIS PROTEIN TSAB"/>
    <property type="match status" value="1"/>
</dbReference>
<dbReference type="PANTHER" id="PTHR11735">
    <property type="entry name" value="TRNA N6-ADENOSINE THREONYLCARBAMOYLTRANSFERASE"/>
    <property type="match status" value="1"/>
</dbReference>
<sequence length="234" mass="24882">MNLLAIDTATEACSAALYCMGDIRERFELAPRRHAQELLPMIDSLLTEAGISKRAIDAIAVGRGPGAFTGVRLAISTAQGLALALDRPVLPISSLAALAQPALDAVPDHTPIIAAIDARMGEVYAGVYRGDSLGLVRLLGDEAVGPVATVPWALPPQSPYAIVGTGWAAFREQIEKRLGSPVYADATRYPRASAVLKLAIPRYCQGLALDPECLVPSYLRDKIALTEAERAVQR</sequence>
<dbReference type="KEGG" id="xba:C7S18_15115"/>
<feature type="domain" description="Gcp-like" evidence="7">
    <location>
        <begin position="28"/>
        <end position="225"/>
    </location>
</feature>
<dbReference type="OrthoDB" id="9809995at2"/>
<accession>A0A2P1PZ64</accession>
<dbReference type="InterPro" id="IPR043129">
    <property type="entry name" value="ATPase_NBD"/>
</dbReference>
<reference evidence="8 9" key="2">
    <citation type="submission" date="2018-03" db="EMBL/GenBank/DDBJ databases">
        <authorList>
            <person name="Keele B.F."/>
        </authorList>
    </citation>
    <scope>NUCLEOTIDE SEQUENCE [LARGE SCALE GENOMIC DNA]</scope>
    <source>
        <strain evidence="8 9">D13</strain>
    </source>
</reference>
<evidence type="ECO:0000256" key="1">
    <source>
        <dbReference type="ARBA" id="ARBA00004496"/>
    </source>
</evidence>
<evidence type="ECO:0000256" key="6">
    <source>
        <dbReference type="ARBA" id="ARBA00032446"/>
    </source>
</evidence>
<name>A0A2P1PZ64_9GAMM</name>
<evidence type="ECO:0000256" key="3">
    <source>
        <dbReference type="ARBA" id="ARBA00019012"/>
    </source>
</evidence>